<sequence>MQREGSETPEDFFIPWDVQDRSRVLAQNIELVLKNPSVREQMGIKGSKKVEKMYLKRHMYKKFGEVLYKCMRVK</sequence>
<keyword evidence="2" id="KW-1185">Reference proteome</keyword>
<gene>
    <name evidence="1" type="ORF">POPTR_016G107400</name>
</gene>
<dbReference type="HOGENOM" id="CLU_2692370_0_0_1"/>
<dbReference type="AlphaFoldDB" id="B9NBL4"/>
<protein>
    <submittedName>
        <fullName evidence="1">Uncharacterized protein</fullName>
    </submittedName>
</protein>
<evidence type="ECO:0000313" key="1">
    <source>
        <dbReference type="EMBL" id="PNS98972.1"/>
    </source>
</evidence>
<dbReference type="PANTHER" id="PTHR47778:SF2">
    <property type="entry name" value="GLYCOSYL TRANSFERASE FAMILY 1 DOMAIN-CONTAINING PROTEIN"/>
    <property type="match status" value="1"/>
</dbReference>
<name>B9NBL4_POPTR</name>
<dbReference type="InParanoid" id="B9NBL4"/>
<dbReference type="STRING" id="3694.B9NBL4"/>
<dbReference type="PANTHER" id="PTHR47778">
    <property type="entry name" value="BNAA05G14870D PROTEIN"/>
    <property type="match status" value="1"/>
</dbReference>
<reference evidence="1 2" key="1">
    <citation type="journal article" date="2006" name="Science">
        <title>The genome of black cottonwood, Populus trichocarpa (Torr. &amp; Gray).</title>
        <authorList>
            <person name="Tuskan G.A."/>
            <person name="Difazio S."/>
            <person name="Jansson S."/>
            <person name="Bohlmann J."/>
            <person name="Grigoriev I."/>
            <person name="Hellsten U."/>
            <person name="Putnam N."/>
            <person name="Ralph S."/>
            <person name="Rombauts S."/>
            <person name="Salamov A."/>
            <person name="Schein J."/>
            <person name="Sterck L."/>
            <person name="Aerts A."/>
            <person name="Bhalerao R.R."/>
            <person name="Bhalerao R.P."/>
            <person name="Blaudez D."/>
            <person name="Boerjan W."/>
            <person name="Brun A."/>
            <person name="Brunner A."/>
            <person name="Busov V."/>
            <person name="Campbell M."/>
            <person name="Carlson J."/>
            <person name="Chalot M."/>
            <person name="Chapman J."/>
            <person name="Chen G.L."/>
            <person name="Cooper D."/>
            <person name="Coutinho P.M."/>
            <person name="Couturier J."/>
            <person name="Covert S."/>
            <person name="Cronk Q."/>
            <person name="Cunningham R."/>
            <person name="Davis J."/>
            <person name="Degroeve S."/>
            <person name="Dejardin A."/>
            <person name="Depamphilis C."/>
            <person name="Detter J."/>
            <person name="Dirks B."/>
            <person name="Dubchak I."/>
            <person name="Duplessis S."/>
            <person name="Ehlting J."/>
            <person name="Ellis B."/>
            <person name="Gendler K."/>
            <person name="Goodstein D."/>
            <person name="Gribskov M."/>
            <person name="Grimwood J."/>
            <person name="Groover A."/>
            <person name="Gunter L."/>
            <person name="Hamberger B."/>
            <person name="Heinze B."/>
            <person name="Helariutta Y."/>
            <person name="Henrissat B."/>
            <person name="Holligan D."/>
            <person name="Holt R."/>
            <person name="Huang W."/>
            <person name="Islam-Faridi N."/>
            <person name="Jones S."/>
            <person name="Jones-Rhoades M."/>
            <person name="Jorgensen R."/>
            <person name="Joshi C."/>
            <person name="Kangasjarvi J."/>
            <person name="Karlsson J."/>
            <person name="Kelleher C."/>
            <person name="Kirkpatrick R."/>
            <person name="Kirst M."/>
            <person name="Kohler A."/>
            <person name="Kalluri U."/>
            <person name="Larimer F."/>
            <person name="Leebens-Mack J."/>
            <person name="Leple J.C."/>
            <person name="Locascio P."/>
            <person name="Lou Y."/>
            <person name="Lucas S."/>
            <person name="Martin F."/>
            <person name="Montanini B."/>
            <person name="Napoli C."/>
            <person name="Nelson D.R."/>
            <person name="Nelson C."/>
            <person name="Nieminen K."/>
            <person name="Nilsson O."/>
            <person name="Pereda V."/>
            <person name="Peter G."/>
            <person name="Philippe R."/>
            <person name="Pilate G."/>
            <person name="Poliakov A."/>
            <person name="Razumovskaya J."/>
            <person name="Richardson P."/>
            <person name="Rinaldi C."/>
            <person name="Ritland K."/>
            <person name="Rouze P."/>
            <person name="Ryaboy D."/>
            <person name="Schmutz J."/>
            <person name="Schrader J."/>
            <person name="Segerman B."/>
            <person name="Shin H."/>
            <person name="Siddiqui A."/>
            <person name="Sterky F."/>
            <person name="Terry A."/>
            <person name="Tsai C.J."/>
            <person name="Uberbacher E."/>
            <person name="Unneberg P."/>
            <person name="Vahala J."/>
            <person name="Wall K."/>
            <person name="Wessler S."/>
            <person name="Yang G."/>
            <person name="Yin T."/>
            <person name="Douglas C."/>
            <person name="Marra M."/>
            <person name="Sandberg G."/>
            <person name="Van de Peer Y."/>
            <person name="Rokhsar D."/>
        </authorList>
    </citation>
    <scope>NUCLEOTIDE SEQUENCE [LARGE SCALE GENOMIC DNA]</scope>
    <source>
        <strain evidence="2">cv. Nisqually</strain>
    </source>
</reference>
<dbReference type="Proteomes" id="UP000006729">
    <property type="component" value="Chromosome 16"/>
</dbReference>
<proteinExistence type="predicted"/>
<dbReference type="eggNOG" id="KOG0853">
    <property type="taxonomic scope" value="Eukaryota"/>
</dbReference>
<dbReference type="EMBL" id="CM009305">
    <property type="protein sequence ID" value="PNS98972.1"/>
    <property type="molecule type" value="Genomic_DNA"/>
</dbReference>
<accession>B9NBL4</accession>
<organism evidence="1 2">
    <name type="scientific">Populus trichocarpa</name>
    <name type="common">Western balsam poplar</name>
    <name type="synonym">Populus balsamifera subsp. trichocarpa</name>
    <dbReference type="NCBI Taxonomy" id="3694"/>
    <lineage>
        <taxon>Eukaryota</taxon>
        <taxon>Viridiplantae</taxon>
        <taxon>Streptophyta</taxon>
        <taxon>Embryophyta</taxon>
        <taxon>Tracheophyta</taxon>
        <taxon>Spermatophyta</taxon>
        <taxon>Magnoliopsida</taxon>
        <taxon>eudicotyledons</taxon>
        <taxon>Gunneridae</taxon>
        <taxon>Pentapetalae</taxon>
        <taxon>rosids</taxon>
        <taxon>fabids</taxon>
        <taxon>Malpighiales</taxon>
        <taxon>Salicaceae</taxon>
        <taxon>Saliceae</taxon>
        <taxon>Populus</taxon>
    </lineage>
</organism>
<evidence type="ECO:0000313" key="2">
    <source>
        <dbReference type="Proteomes" id="UP000006729"/>
    </source>
</evidence>